<dbReference type="GO" id="GO:0006508">
    <property type="term" value="P:proteolysis"/>
    <property type="evidence" value="ECO:0007669"/>
    <property type="project" value="UniProtKB-KW"/>
</dbReference>
<dbReference type="SUPFAM" id="SSF54897">
    <property type="entry name" value="Protease propeptides/inhibitors"/>
    <property type="match status" value="1"/>
</dbReference>
<comment type="cofactor">
    <cofactor evidence="1">
        <name>Zn(2+)</name>
        <dbReference type="ChEBI" id="CHEBI:29105"/>
    </cofactor>
</comment>
<dbReference type="PRINTS" id="PR00765">
    <property type="entry name" value="CRBOXYPTASEA"/>
</dbReference>
<keyword evidence="4" id="KW-0645">Protease</keyword>
<dbReference type="Pfam" id="PF00246">
    <property type="entry name" value="Peptidase_M14"/>
    <property type="match status" value="1"/>
</dbReference>
<evidence type="ECO:0000256" key="7">
    <source>
        <dbReference type="ARBA" id="ARBA00022801"/>
    </source>
</evidence>
<organism evidence="14 15">
    <name type="scientific">Callosobruchus maculatus</name>
    <name type="common">Southern cowpea weevil</name>
    <name type="synonym">Pulse bruchid</name>
    <dbReference type="NCBI Taxonomy" id="64391"/>
    <lineage>
        <taxon>Eukaryota</taxon>
        <taxon>Metazoa</taxon>
        <taxon>Ecdysozoa</taxon>
        <taxon>Arthropoda</taxon>
        <taxon>Hexapoda</taxon>
        <taxon>Insecta</taxon>
        <taxon>Pterygota</taxon>
        <taxon>Neoptera</taxon>
        <taxon>Endopterygota</taxon>
        <taxon>Coleoptera</taxon>
        <taxon>Polyphaga</taxon>
        <taxon>Cucujiformia</taxon>
        <taxon>Chrysomeloidea</taxon>
        <taxon>Chrysomelidae</taxon>
        <taxon>Bruchinae</taxon>
        <taxon>Bruchini</taxon>
        <taxon>Callosobruchus</taxon>
    </lineage>
</organism>
<feature type="signal peptide" evidence="12">
    <location>
        <begin position="1"/>
        <end position="17"/>
    </location>
</feature>
<evidence type="ECO:0000256" key="1">
    <source>
        <dbReference type="ARBA" id="ARBA00001947"/>
    </source>
</evidence>
<dbReference type="PANTHER" id="PTHR11705">
    <property type="entry name" value="PROTEASE FAMILY M14 CARBOXYPEPTIDASE A,B"/>
    <property type="match status" value="1"/>
</dbReference>
<keyword evidence="10" id="KW-1015">Disulfide bond</keyword>
<evidence type="ECO:0000256" key="10">
    <source>
        <dbReference type="ARBA" id="ARBA00023157"/>
    </source>
</evidence>
<dbReference type="GO" id="GO:0008270">
    <property type="term" value="F:zinc ion binding"/>
    <property type="evidence" value="ECO:0007669"/>
    <property type="project" value="InterPro"/>
</dbReference>
<dbReference type="Proteomes" id="UP000410492">
    <property type="component" value="Unassembled WGS sequence"/>
</dbReference>
<keyword evidence="5" id="KW-0479">Metal-binding</keyword>
<accession>A0A653BV13</accession>
<dbReference type="EMBL" id="CAACVG010005573">
    <property type="protein sequence ID" value="VEN39454.1"/>
    <property type="molecule type" value="Genomic_DNA"/>
</dbReference>
<protein>
    <recommendedName>
        <fullName evidence="13">Peptidase M14 domain-containing protein</fullName>
    </recommendedName>
</protein>
<evidence type="ECO:0000313" key="15">
    <source>
        <dbReference type="Proteomes" id="UP000410492"/>
    </source>
</evidence>
<evidence type="ECO:0000256" key="11">
    <source>
        <dbReference type="PROSITE-ProRule" id="PRU01379"/>
    </source>
</evidence>
<evidence type="ECO:0000256" key="4">
    <source>
        <dbReference type="ARBA" id="ARBA00022670"/>
    </source>
</evidence>
<evidence type="ECO:0000256" key="6">
    <source>
        <dbReference type="ARBA" id="ARBA00022729"/>
    </source>
</evidence>
<keyword evidence="8" id="KW-0862">Zinc</keyword>
<keyword evidence="9" id="KW-0482">Metalloprotease</keyword>
<dbReference type="GO" id="GO:0005615">
    <property type="term" value="C:extracellular space"/>
    <property type="evidence" value="ECO:0007669"/>
    <property type="project" value="TreeGrafter"/>
</dbReference>
<evidence type="ECO:0000256" key="8">
    <source>
        <dbReference type="ARBA" id="ARBA00022833"/>
    </source>
</evidence>
<evidence type="ECO:0000256" key="12">
    <source>
        <dbReference type="SAM" id="SignalP"/>
    </source>
</evidence>
<sequence>MRLLWLLNVTLVAFASALPKRYDNYVVYRVTPQSEKALESLRSLNKYEDVEFLIPLTKVGHTAAVLLPPQYQNIFLEEHRNLNDYINVEVVLQNVQEAIIDEGLRPESKAGSFDWDYYYTLDDMQKWINGLRLKYPNNVEMINLKTYENRNLTVVKVVFNPNATKAVFVEAGMHAREWIGPAVATYILNEIIHSSDSKIVELRNKFNWYIAPVVNPDGFVYSFKDRFWRKTRTPVTKPSGKICIGIDPNRNWDFHFGEGGEICNDTYPGPYAFSETCTRELSNFLLNIPEKVQSYIGLHSYSEKILMPYSNSSEHLDNYDQVYKIAKEAAKVLKGVNGEDFGVGTAAEMLPQGSVVGASMDWVKEKMRVPYVVTYELRGKDFILPANQIIPASIETLQSILYSVKEAEHL</sequence>
<feature type="chain" id="PRO_5024876231" description="Peptidase M14 domain-containing protein" evidence="12">
    <location>
        <begin position="18"/>
        <end position="410"/>
    </location>
</feature>
<dbReference type="SMART" id="SM00631">
    <property type="entry name" value="Zn_pept"/>
    <property type="match status" value="1"/>
</dbReference>
<gene>
    <name evidence="14" type="ORF">CALMAC_LOCUS3981</name>
</gene>
<dbReference type="GO" id="GO:0004181">
    <property type="term" value="F:metallocarboxypeptidase activity"/>
    <property type="evidence" value="ECO:0007669"/>
    <property type="project" value="InterPro"/>
</dbReference>
<dbReference type="Gene3D" id="3.30.70.340">
    <property type="entry name" value="Metallocarboxypeptidase-like"/>
    <property type="match status" value="1"/>
</dbReference>
<dbReference type="PROSITE" id="PS52035">
    <property type="entry name" value="PEPTIDASE_M14"/>
    <property type="match status" value="1"/>
</dbReference>
<keyword evidence="6 12" id="KW-0732">Signal</keyword>
<keyword evidence="3" id="KW-0121">Carboxypeptidase</keyword>
<dbReference type="PROSITE" id="PS00132">
    <property type="entry name" value="CARBOXYPEPT_ZN_1"/>
    <property type="match status" value="1"/>
</dbReference>
<comment type="similarity">
    <text evidence="2 11">Belongs to the peptidase M14 family.</text>
</comment>
<dbReference type="PANTHER" id="PTHR11705:SF153">
    <property type="entry name" value="ZINC CARBOXYPEPTIDASE A 1-LIKE PROTEIN"/>
    <property type="match status" value="1"/>
</dbReference>
<dbReference type="InterPro" id="IPR036990">
    <property type="entry name" value="M14A-like_propep"/>
</dbReference>
<dbReference type="InterPro" id="IPR003146">
    <property type="entry name" value="M14A_act_pep"/>
</dbReference>
<evidence type="ECO:0000256" key="3">
    <source>
        <dbReference type="ARBA" id="ARBA00022645"/>
    </source>
</evidence>
<dbReference type="Pfam" id="PF02244">
    <property type="entry name" value="Propep_M14"/>
    <property type="match status" value="1"/>
</dbReference>
<dbReference type="SUPFAM" id="SSF53187">
    <property type="entry name" value="Zn-dependent exopeptidases"/>
    <property type="match status" value="1"/>
</dbReference>
<keyword evidence="15" id="KW-1185">Reference proteome</keyword>
<feature type="domain" description="Peptidase M14" evidence="13">
    <location>
        <begin position="117"/>
        <end position="407"/>
    </location>
</feature>
<reference evidence="14 15" key="1">
    <citation type="submission" date="2019-01" db="EMBL/GenBank/DDBJ databases">
        <authorList>
            <person name="Sayadi A."/>
        </authorList>
    </citation>
    <scope>NUCLEOTIDE SEQUENCE [LARGE SCALE GENOMIC DNA]</scope>
</reference>
<evidence type="ECO:0000256" key="9">
    <source>
        <dbReference type="ARBA" id="ARBA00023049"/>
    </source>
</evidence>
<dbReference type="AlphaFoldDB" id="A0A653BV13"/>
<evidence type="ECO:0000256" key="5">
    <source>
        <dbReference type="ARBA" id="ARBA00022723"/>
    </source>
</evidence>
<dbReference type="InterPro" id="IPR057246">
    <property type="entry name" value="CARBOXYPEPT_ZN_1"/>
</dbReference>
<proteinExistence type="inferred from homology"/>
<evidence type="ECO:0000256" key="2">
    <source>
        <dbReference type="ARBA" id="ARBA00005988"/>
    </source>
</evidence>
<dbReference type="OrthoDB" id="3626597at2759"/>
<name>A0A653BV13_CALMS</name>
<keyword evidence="7" id="KW-0378">Hydrolase</keyword>
<evidence type="ECO:0000313" key="14">
    <source>
        <dbReference type="EMBL" id="VEN39454.1"/>
    </source>
</evidence>
<feature type="active site" description="Proton donor/acceptor" evidence="11">
    <location>
        <position position="376"/>
    </location>
</feature>
<evidence type="ECO:0000259" key="13">
    <source>
        <dbReference type="PROSITE" id="PS52035"/>
    </source>
</evidence>
<dbReference type="FunFam" id="3.40.630.10:FF:000084">
    <property type="entry name" value="Carboxypeptidase B2"/>
    <property type="match status" value="1"/>
</dbReference>
<dbReference type="InterPro" id="IPR000834">
    <property type="entry name" value="Peptidase_M14"/>
</dbReference>
<dbReference type="Gene3D" id="3.40.630.10">
    <property type="entry name" value="Zn peptidases"/>
    <property type="match status" value="1"/>
</dbReference>